<comment type="similarity">
    <text evidence="8 9">Belongs to the TRAP transporter small permease family.</text>
</comment>
<dbReference type="GO" id="GO:0015740">
    <property type="term" value="P:C4-dicarboxylate transport"/>
    <property type="evidence" value="ECO:0007669"/>
    <property type="project" value="TreeGrafter"/>
</dbReference>
<keyword evidence="5 9" id="KW-0812">Transmembrane</keyword>
<dbReference type="PANTHER" id="PTHR35011:SF2">
    <property type="entry name" value="2,3-DIKETO-L-GULONATE TRAP TRANSPORTER SMALL PERMEASE PROTEIN YIAM"/>
    <property type="match status" value="1"/>
</dbReference>
<comment type="subunit">
    <text evidence="9">The complex comprises the extracytoplasmic solute receptor protein and the two transmembrane proteins.</text>
</comment>
<evidence type="ECO:0000256" key="6">
    <source>
        <dbReference type="ARBA" id="ARBA00022989"/>
    </source>
</evidence>
<dbReference type="RefSeq" id="WP_136855886.1">
    <property type="nucleotide sequence ID" value="NZ_CALEYR010000116.1"/>
</dbReference>
<feature type="domain" description="Tripartite ATP-independent periplasmic transporters DctQ component" evidence="10">
    <location>
        <begin position="67"/>
        <end position="197"/>
    </location>
</feature>
<feature type="transmembrane region" description="Helical" evidence="9">
    <location>
        <begin position="171"/>
        <end position="191"/>
    </location>
</feature>
<feature type="transmembrane region" description="Helical" evidence="9">
    <location>
        <begin position="130"/>
        <end position="151"/>
    </location>
</feature>
<reference evidence="11 12" key="1">
    <citation type="submission" date="2019-04" db="EMBL/GenBank/DDBJ databases">
        <authorList>
            <person name="Li J."/>
        </authorList>
    </citation>
    <scope>NUCLEOTIDE SEQUENCE [LARGE SCALE GENOMIC DNA]</scope>
    <source>
        <strain evidence="11 12">CCTCC AB2016182</strain>
    </source>
</reference>
<evidence type="ECO:0000256" key="4">
    <source>
        <dbReference type="ARBA" id="ARBA00022519"/>
    </source>
</evidence>
<dbReference type="OrthoDB" id="5465095at2"/>
<keyword evidence="3" id="KW-1003">Cell membrane</keyword>
<keyword evidence="7 9" id="KW-0472">Membrane</keyword>
<dbReference type="GO" id="GO:0005886">
    <property type="term" value="C:plasma membrane"/>
    <property type="evidence" value="ECO:0007669"/>
    <property type="project" value="UniProtKB-SubCell"/>
</dbReference>
<keyword evidence="12" id="KW-1185">Reference proteome</keyword>
<dbReference type="Pfam" id="PF04290">
    <property type="entry name" value="DctQ"/>
    <property type="match status" value="1"/>
</dbReference>
<evidence type="ECO:0000256" key="2">
    <source>
        <dbReference type="ARBA" id="ARBA00022448"/>
    </source>
</evidence>
<organism evidence="11 12">
    <name type="scientific">Paracoccus hibiscisoli</name>
    <dbReference type="NCBI Taxonomy" id="2023261"/>
    <lineage>
        <taxon>Bacteria</taxon>
        <taxon>Pseudomonadati</taxon>
        <taxon>Pseudomonadota</taxon>
        <taxon>Alphaproteobacteria</taxon>
        <taxon>Rhodobacterales</taxon>
        <taxon>Paracoccaceae</taxon>
        <taxon>Paracoccus</taxon>
    </lineage>
</organism>
<dbReference type="EMBL" id="SUNH01000007">
    <property type="protein sequence ID" value="TJZ85963.1"/>
    <property type="molecule type" value="Genomic_DNA"/>
</dbReference>
<comment type="caution">
    <text evidence="11">The sequence shown here is derived from an EMBL/GenBank/DDBJ whole genome shotgun (WGS) entry which is preliminary data.</text>
</comment>
<evidence type="ECO:0000256" key="1">
    <source>
        <dbReference type="ARBA" id="ARBA00004429"/>
    </source>
</evidence>
<feature type="transmembrane region" description="Helical" evidence="9">
    <location>
        <begin position="93"/>
        <end position="109"/>
    </location>
</feature>
<dbReference type="AlphaFoldDB" id="A0A4U0QUX4"/>
<comment type="function">
    <text evidence="9">Part of the tripartite ATP-independent periplasmic (TRAP) transport system.</text>
</comment>
<protein>
    <recommendedName>
        <fullName evidence="9">TRAP transporter small permease protein</fullName>
    </recommendedName>
</protein>
<proteinExistence type="inferred from homology"/>
<evidence type="ECO:0000256" key="9">
    <source>
        <dbReference type="RuleBase" id="RU369079"/>
    </source>
</evidence>
<name>A0A4U0QUX4_9RHOB</name>
<evidence type="ECO:0000256" key="7">
    <source>
        <dbReference type="ARBA" id="ARBA00023136"/>
    </source>
</evidence>
<evidence type="ECO:0000313" key="12">
    <source>
        <dbReference type="Proteomes" id="UP000306223"/>
    </source>
</evidence>
<comment type="subcellular location">
    <subcellularLocation>
        <location evidence="1 9">Cell inner membrane</location>
        <topology evidence="1 9">Multi-pass membrane protein</topology>
    </subcellularLocation>
</comment>
<dbReference type="GO" id="GO:0022857">
    <property type="term" value="F:transmembrane transporter activity"/>
    <property type="evidence" value="ECO:0007669"/>
    <property type="project" value="UniProtKB-UniRule"/>
</dbReference>
<evidence type="ECO:0000256" key="3">
    <source>
        <dbReference type="ARBA" id="ARBA00022475"/>
    </source>
</evidence>
<dbReference type="InterPro" id="IPR055348">
    <property type="entry name" value="DctQ"/>
</dbReference>
<feature type="transmembrane region" description="Helical" evidence="9">
    <location>
        <begin position="57"/>
        <end position="81"/>
    </location>
</feature>
<keyword evidence="2 9" id="KW-0813">Transport</keyword>
<keyword evidence="4 9" id="KW-0997">Cell inner membrane</keyword>
<dbReference type="InterPro" id="IPR007387">
    <property type="entry name" value="TRAP_DctQ"/>
</dbReference>
<gene>
    <name evidence="11" type="ORF">FA740_06085</name>
</gene>
<evidence type="ECO:0000256" key="5">
    <source>
        <dbReference type="ARBA" id="ARBA00022692"/>
    </source>
</evidence>
<dbReference type="PANTHER" id="PTHR35011">
    <property type="entry name" value="2,3-DIKETO-L-GULONATE TRAP TRANSPORTER SMALL PERMEASE PROTEIN YIAM"/>
    <property type="match status" value="1"/>
</dbReference>
<evidence type="ECO:0000256" key="8">
    <source>
        <dbReference type="ARBA" id="ARBA00038436"/>
    </source>
</evidence>
<keyword evidence="6 9" id="KW-1133">Transmembrane helix</keyword>
<evidence type="ECO:0000259" key="10">
    <source>
        <dbReference type="Pfam" id="PF04290"/>
    </source>
</evidence>
<sequence length="221" mass="23803">MTPNTPADRPPRLSDDDQILATAEAVQAQDDIDDSLYQSGLPGPLGLLDRAIARVEAVALALGVLAMAINTVANVVGRFVFGRSLYFAEEVNQALIVLITFAGMSYAARHGRHIRMSALTDALPHAGRKAMMVAISALTAALLLGLAWFALSYVMTQASRGRVLPALSIPQWWIIVWVPAGFFLTGLQYALTALKNLTEPDIWLSTATRDGYDLPAKDPDA</sequence>
<accession>A0A4U0QUX4</accession>
<dbReference type="Proteomes" id="UP000306223">
    <property type="component" value="Unassembled WGS sequence"/>
</dbReference>
<evidence type="ECO:0000313" key="11">
    <source>
        <dbReference type="EMBL" id="TJZ85963.1"/>
    </source>
</evidence>